<evidence type="ECO:0000313" key="1">
    <source>
        <dbReference type="EMBL" id="GAB1312078.1"/>
    </source>
</evidence>
<reference evidence="1 2" key="1">
    <citation type="submission" date="2024-09" db="EMBL/GenBank/DDBJ databases">
        <title>Itraconazole resistance in Madurella fahalii resulting from another homologue of gene encoding cytochrome P450 14-alpha sterol demethylase (CYP51).</title>
        <authorList>
            <person name="Yoshioka I."/>
            <person name="Fahal A.H."/>
            <person name="Kaneko S."/>
            <person name="Yaguchi T."/>
        </authorList>
    </citation>
    <scope>NUCLEOTIDE SEQUENCE [LARGE SCALE GENOMIC DNA]</scope>
    <source>
        <strain evidence="1 2">IFM 68171</strain>
    </source>
</reference>
<gene>
    <name evidence="1" type="ORF">MFIFM68171_02288</name>
</gene>
<protein>
    <submittedName>
        <fullName evidence="1">Uncharacterized protein</fullName>
    </submittedName>
</protein>
<name>A0ABQ0G2U2_9PEZI</name>
<dbReference type="Proteomes" id="UP001628179">
    <property type="component" value="Unassembled WGS sequence"/>
</dbReference>
<sequence>MMDDADPRAGWCHKQVQAGYPGLAVNDIYGMLHYHLTHLFIRFHRKLHNAPVSIVLTKADATNIAPYVGGTKFSRIDSSNIADCCYLGLQDTAVCLGPLLQSPADNPHATLIMTFMNAAKEIYILLGAEETREMVWDIEKFFNLYLDMFDFGQLGAETGLEMKEKHTIVKPWPMRLSPGPVTPEKRKEFWALFASLHTGVVRYVEWQAKRGVVAEDVD</sequence>
<comment type="caution">
    <text evidence="1">The sequence shown here is derived from an EMBL/GenBank/DDBJ whole genome shotgun (WGS) entry which is preliminary data.</text>
</comment>
<dbReference type="RefSeq" id="XP_070913811.1">
    <property type="nucleotide sequence ID" value="XM_071057710.1"/>
</dbReference>
<proteinExistence type="predicted"/>
<dbReference type="EMBL" id="BAAFSV010000001">
    <property type="protein sequence ID" value="GAB1312078.1"/>
    <property type="molecule type" value="Genomic_DNA"/>
</dbReference>
<organism evidence="1 2">
    <name type="scientific">Madurella fahalii</name>
    <dbReference type="NCBI Taxonomy" id="1157608"/>
    <lineage>
        <taxon>Eukaryota</taxon>
        <taxon>Fungi</taxon>
        <taxon>Dikarya</taxon>
        <taxon>Ascomycota</taxon>
        <taxon>Pezizomycotina</taxon>
        <taxon>Sordariomycetes</taxon>
        <taxon>Sordariomycetidae</taxon>
        <taxon>Sordariales</taxon>
        <taxon>Sordariales incertae sedis</taxon>
        <taxon>Madurella</taxon>
    </lineage>
</organism>
<dbReference type="GeneID" id="98173033"/>
<accession>A0ABQ0G2U2</accession>
<keyword evidence="2" id="KW-1185">Reference proteome</keyword>
<evidence type="ECO:0000313" key="2">
    <source>
        <dbReference type="Proteomes" id="UP001628179"/>
    </source>
</evidence>